<keyword evidence="4" id="KW-0496">Mitochondrion</keyword>
<dbReference type="STRING" id="5286.A0A0K3CD55"/>
<evidence type="ECO:0000313" key="11">
    <source>
        <dbReference type="EMBL" id="PRQ75618.1"/>
    </source>
</evidence>
<organism evidence="10 12">
    <name type="scientific">Rhodotorula toruloides</name>
    <name type="common">Yeast</name>
    <name type="synonym">Rhodosporidium toruloides</name>
    <dbReference type="NCBI Taxonomy" id="5286"/>
    <lineage>
        <taxon>Eukaryota</taxon>
        <taxon>Fungi</taxon>
        <taxon>Dikarya</taxon>
        <taxon>Basidiomycota</taxon>
        <taxon>Pucciniomycotina</taxon>
        <taxon>Microbotryomycetes</taxon>
        <taxon>Sporidiobolales</taxon>
        <taxon>Sporidiobolaceae</taxon>
        <taxon>Rhodotorula</taxon>
    </lineage>
</organism>
<dbReference type="CDD" id="cd19873">
    <property type="entry name" value="DSRM_MRPL3_like"/>
    <property type="match status" value="1"/>
</dbReference>
<evidence type="ECO:0000256" key="6">
    <source>
        <dbReference type="ARBA" id="ARBA00024034"/>
    </source>
</evidence>
<evidence type="ECO:0000256" key="1">
    <source>
        <dbReference type="ARBA" id="ARBA00004173"/>
    </source>
</evidence>
<dbReference type="InterPro" id="IPR036389">
    <property type="entry name" value="RNase_III_sf"/>
</dbReference>
<dbReference type="EMBL" id="LCTV02000004">
    <property type="protein sequence ID" value="PRQ75618.1"/>
    <property type="molecule type" value="Genomic_DNA"/>
</dbReference>
<dbReference type="GO" id="GO:0003725">
    <property type="term" value="F:double-stranded RNA binding"/>
    <property type="evidence" value="ECO:0007669"/>
    <property type="project" value="InterPro"/>
</dbReference>
<dbReference type="GO" id="GO:0004525">
    <property type="term" value="F:ribonuclease III activity"/>
    <property type="evidence" value="ECO:0007669"/>
    <property type="project" value="InterPro"/>
</dbReference>
<protein>
    <recommendedName>
        <fullName evidence="7">Large ribosomal subunit protein mL44</fullName>
    </recommendedName>
</protein>
<dbReference type="OrthoDB" id="67027at2759"/>
<dbReference type="PANTHER" id="PTHR11207">
    <property type="entry name" value="RIBONUCLEASE III"/>
    <property type="match status" value="1"/>
</dbReference>
<dbReference type="GO" id="GO:0005739">
    <property type="term" value="C:mitochondrion"/>
    <property type="evidence" value="ECO:0007669"/>
    <property type="project" value="TreeGrafter"/>
</dbReference>
<keyword evidence="3 10" id="KW-0689">Ribosomal protein</keyword>
<comment type="subcellular location">
    <subcellularLocation>
        <location evidence="1">Mitochondrion</location>
    </subcellularLocation>
</comment>
<comment type="similarity">
    <text evidence="6">Belongs to the ribonuclease III family. Mitochondrion-specific ribosomal protein mL44 subfamily.</text>
</comment>
<feature type="region of interest" description="Disordered" evidence="8">
    <location>
        <begin position="307"/>
        <end position="328"/>
    </location>
</feature>
<evidence type="ECO:0000256" key="7">
    <source>
        <dbReference type="ARBA" id="ARBA00035187"/>
    </source>
</evidence>
<gene>
    <name evidence="10" type="primary">FGENESH: predicted gene_4.149</name>
    <name evidence="11" type="ORF">AAT19DRAFT_13675</name>
    <name evidence="10" type="ORF">BN2166_0023730</name>
</gene>
<dbReference type="Proteomes" id="UP000239560">
    <property type="component" value="Unassembled WGS sequence"/>
</dbReference>
<dbReference type="GO" id="GO:0006396">
    <property type="term" value="P:RNA processing"/>
    <property type="evidence" value="ECO:0007669"/>
    <property type="project" value="InterPro"/>
</dbReference>
<evidence type="ECO:0000256" key="3">
    <source>
        <dbReference type="ARBA" id="ARBA00022980"/>
    </source>
</evidence>
<evidence type="ECO:0000256" key="8">
    <source>
        <dbReference type="SAM" id="MobiDB-lite"/>
    </source>
</evidence>
<keyword evidence="2" id="KW-0694">RNA-binding</keyword>
<dbReference type="SUPFAM" id="SSF69065">
    <property type="entry name" value="RNase III domain-like"/>
    <property type="match status" value="1"/>
</dbReference>
<keyword evidence="5" id="KW-0687">Ribonucleoprotein</keyword>
<dbReference type="InterPro" id="IPR044443">
    <property type="entry name" value="Ribosomal_mL44_DSRM_fung"/>
</dbReference>
<evidence type="ECO:0000313" key="12">
    <source>
        <dbReference type="Proteomes" id="UP000199069"/>
    </source>
</evidence>
<feature type="compositionally biased region" description="Low complexity" evidence="8">
    <location>
        <begin position="12"/>
        <end position="22"/>
    </location>
</feature>
<dbReference type="Proteomes" id="UP000199069">
    <property type="component" value="Unassembled WGS sequence"/>
</dbReference>
<proteinExistence type="inferred from homology"/>
<dbReference type="SUPFAM" id="SSF54768">
    <property type="entry name" value="dsRNA-binding domain-like"/>
    <property type="match status" value="1"/>
</dbReference>
<dbReference type="PANTHER" id="PTHR11207:SF32">
    <property type="entry name" value="LARGE RIBOSOMAL SUBUNIT PROTEIN ML44"/>
    <property type="match status" value="1"/>
</dbReference>
<dbReference type="GO" id="GO:0005840">
    <property type="term" value="C:ribosome"/>
    <property type="evidence" value="ECO:0007669"/>
    <property type="project" value="UniProtKB-KW"/>
</dbReference>
<keyword evidence="12" id="KW-1185">Reference proteome</keyword>
<evidence type="ECO:0000313" key="10">
    <source>
        <dbReference type="EMBL" id="CTR06512.1"/>
    </source>
</evidence>
<feature type="compositionally biased region" description="Polar residues" evidence="8">
    <location>
        <begin position="75"/>
        <end position="84"/>
    </location>
</feature>
<dbReference type="Gene3D" id="1.10.1520.10">
    <property type="entry name" value="Ribonuclease III domain"/>
    <property type="match status" value="1"/>
</dbReference>
<dbReference type="OMA" id="HESFWAG"/>
<evidence type="ECO:0000313" key="13">
    <source>
        <dbReference type="Proteomes" id="UP000239560"/>
    </source>
</evidence>
<feature type="compositionally biased region" description="Low complexity" evidence="8">
    <location>
        <begin position="43"/>
        <end position="62"/>
    </location>
</feature>
<dbReference type="Pfam" id="PF22892">
    <property type="entry name" value="DSRM_MRPL44"/>
    <property type="match status" value="1"/>
</dbReference>
<evidence type="ECO:0000259" key="9">
    <source>
        <dbReference type="Pfam" id="PF22892"/>
    </source>
</evidence>
<evidence type="ECO:0000256" key="2">
    <source>
        <dbReference type="ARBA" id="ARBA00022884"/>
    </source>
</evidence>
<dbReference type="Gene3D" id="3.30.160.20">
    <property type="match status" value="1"/>
</dbReference>
<evidence type="ECO:0000256" key="5">
    <source>
        <dbReference type="ARBA" id="ARBA00023274"/>
    </source>
</evidence>
<feature type="domain" description="Large ribosomal subunit protein mL44 dsRNA binding" evidence="9">
    <location>
        <begin position="403"/>
        <end position="475"/>
    </location>
</feature>
<accession>A0A0K3CD55</accession>
<name>A0A0K3CD55_RHOTO</name>
<dbReference type="GO" id="GO:0003735">
    <property type="term" value="F:structural constituent of ribosome"/>
    <property type="evidence" value="ECO:0007669"/>
    <property type="project" value="TreeGrafter"/>
</dbReference>
<evidence type="ECO:0000256" key="4">
    <source>
        <dbReference type="ARBA" id="ARBA00023128"/>
    </source>
</evidence>
<sequence length="510" mass="54178">MQRQLSSISLVARSAPRPASARTHADTARRNCARQPQHPARQLAPSARPLSTSSTSRARPAISPRPPIPAEVVRTSRSLPSSTVADPDGADTESPVDTEAIEAHADNIKSVQTHTFELPPLTQGQLSLLYAYTTPPPESALTAFANRIAIPDPKTGEPLSLASDLAIVEQALIHESFWDGVRALQDVIPLSSDKNPTRRYTNFHDIRLSDSPTTSEVFAHNGSLAALGNSLLGTFATELVLESFPNLPTRAAKAAVTLYVGPKSLAGVAGHLWGVGPSRLEKALVGHEPPPRPSKKDLAYGHLVEGRGGARKLGPETGATETAGGPGLIRWNRKPTTPNKDAVLFEDAMASVARAVVGAVYQKHGFTAARAFAHAHFLARLAPPPSTTLASPSAATDLTPLLKFTQPTKVLAASLAQYNLPPLRHALLKETGRLSAHPIFVSGVFSGDVKLGEGFGSSIRMSEFRASEDALRRVYLGGGRQKGGLPSDGALFEGWTNADGWTEVDIESRS</sequence>
<reference evidence="10 12" key="1">
    <citation type="submission" date="2015-07" db="EMBL/GenBank/DDBJ databases">
        <authorList>
            <person name="Cajimat M.N.B."/>
            <person name="Milazzo M.L."/>
            <person name="Fulhorst C.F."/>
        </authorList>
    </citation>
    <scope>NUCLEOTIDE SEQUENCE [LARGE SCALE GENOMIC DNA]</scope>
    <source>
        <strain evidence="10">Single colony</strain>
    </source>
</reference>
<dbReference type="AlphaFoldDB" id="A0A0K3CD55"/>
<dbReference type="EMBL" id="CWKI01000004">
    <property type="protein sequence ID" value="CTR06512.1"/>
    <property type="molecule type" value="Genomic_DNA"/>
</dbReference>
<feature type="region of interest" description="Disordered" evidence="8">
    <location>
        <begin position="1"/>
        <end position="94"/>
    </location>
</feature>
<reference evidence="11 13" key="2">
    <citation type="journal article" date="2018" name="Elife">
        <title>Functional genomics of lipid metabolism in the oleaginous yeast Rhodosporidium toruloides.</title>
        <authorList>
            <person name="Coradetti S.T."/>
            <person name="Pinel D."/>
            <person name="Geiselman G."/>
            <person name="Ito M."/>
            <person name="Mondo S."/>
            <person name="Reilly M.C."/>
            <person name="Cheng Y.F."/>
            <person name="Bauer S."/>
            <person name="Grigoriev I."/>
            <person name="Gladden J.M."/>
            <person name="Simmons B.A."/>
            <person name="Brem R."/>
            <person name="Arkin A.P."/>
            <person name="Skerker J.M."/>
        </authorList>
    </citation>
    <scope>NUCLEOTIDE SEQUENCE [LARGE SCALE GENOMIC DNA]</scope>
    <source>
        <strain evidence="11 13">NBRC 0880</strain>
    </source>
</reference>
<dbReference type="InterPro" id="IPR044444">
    <property type="entry name" value="Ribosomal_mL44_DSRM_metazoa"/>
</dbReference>